<name>A0A195FSK6_9HYME</name>
<evidence type="ECO:0000256" key="5">
    <source>
        <dbReference type="SAM" id="Phobius"/>
    </source>
</evidence>
<organism evidence="7 8">
    <name type="scientific">Trachymyrmex septentrionalis</name>
    <dbReference type="NCBI Taxonomy" id="34720"/>
    <lineage>
        <taxon>Eukaryota</taxon>
        <taxon>Metazoa</taxon>
        <taxon>Ecdysozoa</taxon>
        <taxon>Arthropoda</taxon>
        <taxon>Hexapoda</taxon>
        <taxon>Insecta</taxon>
        <taxon>Pterygota</taxon>
        <taxon>Neoptera</taxon>
        <taxon>Endopterygota</taxon>
        <taxon>Hymenoptera</taxon>
        <taxon>Apocrita</taxon>
        <taxon>Aculeata</taxon>
        <taxon>Formicoidea</taxon>
        <taxon>Formicidae</taxon>
        <taxon>Myrmicinae</taxon>
        <taxon>Trachymyrmex</taxon>
    </lineage>
</organism>
<dbReference type="Proteomes" id="UP000078541">
    <property type="component" value="Unassembled WGS sequence"/>
</dbReference>
<accession>A0A195FSK6</accession>
<evidence type="ECO:0000256" key="2">
    <source>
        <dbReference type="ARBA" id="ARBA00022692"/>
    </source>
</evidence>
<dbReference type="GO" id="GO:0004129">
    <property type="term" value="F:cytochrome-c oxidase activity"/>
    <property type="evidence" value="ECO:0007669"/>
    <property type="project" value="InterPro"/>
</dbReference>
<keyword evidence="2 5" id="KW-0812">Transmembrane</keyword>
<feature type="non-terminal residue" evidence="7">
    <location>
        <position position="1"/>
    </location>
</feature>
<evidence type="ECO:0000259" key="6">
    <source>
        <dbReference type="Pfam" id="PF00510"/>
    </source>
</evidence>
<dbReference type="AlphaFoldDB" id="A0A195FSK6"/>
<evidence type="ECO:0000313" key="7">
    <source>
        <dbReference type="EMBL" id="KYN43570.1"/>
    </source>
</evidence>
<evidence type="ECO:0000256" key="1">
    <source>
        <dbReference type="ARBA" id="ARBA00004141"/>
    </source>
</evidence>
<keyword evidence="3 5" id="KW-1133">Transmembrane helix</keyword>
<evidence type="ECO:0000256" key="3">
    <source>
        <dbReference type="ARBA" id="ARBA00022989"/>
    </source>
</evidence>
<keyword evidence="8" id="KW-1185">Reference proteome</keyword>
<dbReference type="Pfam" id="PF00510">
    <property type="entry name" value="COX3"/>
    <property type="match status" value="1"/>
</dbReference>
<protein>
    <submittedName>
        <fullName evidence="7">Cytochrome c oxidase subunit 3</fullName>
    </submittedName>
</protein>
<evidence type="ECO:0000313" key="8">
    <source>
        <dbReference type="Proteomes" id="UP000078541"/>
    </source>
</evidence>
<dbReference type="InterPro" id="IPR035973">
    <property type="entry name" value="Cyt_c_oxidase_su3-like_sf"/>
</dbReference>
<dbReference type="EMBL" id="KQ981276">
    <property type="protein sequence ID" value="KYN43570.1"/>
    <property type="molecule type" value="Genomic_DNA"/>
</dbReference>
<dbReference type="InterPro" id="IPR000298">
    <property type="entry name" value="Cyt_c_oxidase-like_su3"/>
</dbReference>
<evidence type="ECO:0000256" key="4">
    <source>
        <dbReference type="ARBA" id="ARBA00023136"/>
    </source>
</evidence>
<gene>
    <name evidence="7" type="ORF">ALC56_01831</name>
</gene>
<sequence length="70" mass="8150">YHALINKDTKERKKRLLITILLRGYLSLLFTFFIATGFHGIHVIIGTLFLVKSLNYKSAYEKCQTIQFSL</sequence>
<comment type="subcellular location">
    <subcellularLocation>
        <location evidence="1">Membrane</location>
        <topology evidence="1">Multi-pass membrane protein</topology>
    </subcellularLocation>
</comment>
<dbReference type="SUPFAM" id="SSF81452">
    <property type="entry name" value="Cytochrome c oxidase subunit III-like"/>
    <property type="match status" value="1"/>
</dbReference>
<reference evidence="7 8" key="1">
    <citation type="submission" date="2016-03" db="EMBL/GenBank/DDBJ databases">
        <title>Trachymyrmex septentrionalis WGS genome.</title>
        <authorList>
            <person name="Nygaard S."/>
            <person name="Hu H."/>
            <person name="Boomsma J."/>
            <person name="Zhang G."/>
        </authorList>
    </citation>
    <scope>NUCLEOTIDE SEQUENCE [LARGE SCALE GENOMIC DNA]</scope>
    <source>
        <strain evidence="7">Tsep2-gDNA-1</strain>
        <tissue evidence="7">Whole body</tissue>
    </source>
</reference>
<feature type="domain" description="Heme-copper oxidase subunit III family profile" evidence="6">
    <location>
        <begin position="31"/>
        <end position="60"/>
    </location>
</feature>
<feature type="transmembrane region" description="Helical" evidence="5">
    <location>
        <begin position="20"/>
        <end position="51"/>
    </location>
</feature>
<proteinExistence type="predicted"/>
<keyword evidence="4 5" id="KW-0472">Membrane</keyword>
<dbReference type="GO" id="GO:0016020">
    <property type="term" value="C:membrane"/>
    <property type="evidence" value="ECO:0007669"/>
    <property type="project" value="UniProtKB-SubCell"/>
</dbReference>